<dbReference type="InterPro" id="IPR001810">
    <property type="entry name" value="F-box_dom"/>
</dbReference>
<feature type="domain" description="F-box" evidence="1">
    <location>
        <begin position="6"/>
        <end position="57"/>
    </location>
</feature>
<dbReference type="PROSITE" id="PS50181">
    <property type="entry name" value="FBOX"/>
    <property type="match status" value="1"/>
</dbReference>
<dbReference type="EMBL" id="MCFH01000044">
    <property type="protein sequence ID" value="ORX44639.1"/>
    <property type="molecule type" value="Genomic_DNA"/>
</dbReference>
<comment type="caution">
    <text evidence="2">The sequence shown here is derived from an EMBL/GenBank/DDBJ whole genome shotgun (WGS) entry which is preliminary data.</text>
</comment>
<dbReference type="Gene3D" id="1.20.1280.50">
    <property type="match status" value="1"/>
</dbReference>
<name>A0A1Y1V0G3_9FUNG</name>
<accession>A0A1Y1V0G3</accession>
<proteinExistence type="predicted"/>
<dbReference type="InterPro" id="IPR036047">
    <property type="entry name" value="F-box-like_dom_sf"/>
</dbReference>
<reference evidence="2 3" key="2">
    <citation type="submission" date="2016-08" db="EMBL/GenBank/DDBJ databases">
        <title>Pervasive Adenine N6-methylation of Active Genes in Fungi.</title>
        <authorList>
            <consortium name="DOE Joint Genome Institute"/>
            <person name="Mondo S.J."/>
            <person name="Dannebaum R.O."/>
            <person name="Kuo R.C."/>
            <person name="Labutti K."/>
            <person name="Haridas S."/>
            <person name="Kuo A."/>
            <person name="Salamov A."/>
            <person name="Ahrendt S.R."/>
            <person name="Lipzen A."/>
            <person name="Sullivan W."/>
            <person name="Andreopoulos W.B."/>
            <person name="Clum A."/>
            <person name="Lindquist E."/>
            <person name="Daum C."/>
            <person name="Ramamoorthy G.K."/>
            <person name="Gryganskyi A."/>
            <person name="Culley D."/>
            <person name="Magnuson J.K."/>
            <person name="James T.Y."/>
            <person name="O'Malley M.A."/>
            <person name="Stajich J.E."/>
            <person name="Spatafora J.W."/>
            <person name="Visel A."/>
            <person name="Grigoriev I.V."/>
        </authorList>
    </citation>
    <scope>NUCLEOTIDE SEQUENCE [LARGE SCALE GENOMIC DNA]</scope>
    <source>
        <strain evidence="3">finn</strain>
    </source>
</reference>
<evidence type="ECO:0000259" key="1">
    <source>
        <dbReference type="PROSITE" id="PS50181"/>
    </source>
</evidence>
<organism evidence="2 3">
    <name type="scientific">Piromyces finnis</name>
    <dbReference type="NCBI Taxonomy" id="1754191"/>
    <lineage>
        <taxon>Eukaryota</taxon>
        <taxon>Fungi</taxon>
        <taxon>Fungi incertae sedis</taxon>
        <taxon>Chytridiomycota</taxon>
        <taxon>Chytridiomycota incertae sedis</taxon>
        <taxon>Neocallimastigomycetes</taxon>
        <taxon>Neocallimastigales</taxon>
        <taxon>Neocallimastigaceae</taxon>
        <taxon>Piromyces</taxon>
    </lineage>
</organism>
<evidence type="ECO:0000313" key="2">
    <source>
        <dbReference type="EMBL" id="ORX44639.1"/>
    </source>
</evidence>
<dbReference type="AlphaFoldDB" id="A0A1Y1V0G3"/>
<dbReference type="Pfam" id="PF00646">
    <property type="entry name" value="F-box"/>
    <property type="match status" value="1"/>
</dbReference>
<gene>
    <name evidence="2" type="ORF">BCR36DRAFT_586012</name>
</gene>
<dbReference type="SUPFAM" id="SSF81383">
    <property type="entry name" value="F-box domain"/>
    <property type="match status" value="1"/>
</dbReference>
<dbReference type="Proteomes" id="UP000193719">
    <property type="component" value="Unassembled WGS sequence"/>
</dbReference>
<protein>
    <recommendedName>
        <fullName evidence="1">F-box domain-containing protein</fullName>
    </recommendedName>
</protein>
<reference evidence="2 3" key="1">
    <citation type="submission" date="2016-08" db="EMBL/GenBank/DDBJ databases">
        <title>Genomes of anaerobic fungi encode conserved fungal cellulosomes for biomass hydrolysis.</title>
        <authorList>
            <consortium name="DOE Joint Genome Institute"/>
            <person name="Haitjema C.H."/>
            <person name="Gilmore S.P."/>
            <person name="Henske J.K."/>
            <person name="Solomon K.V."/>
            <person name="De Groot R."/>
            <person name="Kuo A."/>
            <person name="Mondo S.J."/>
            <person name="Salamov A.A."/>
            <person name="Labutti K."/>
            <person name="Zhao Z."/>
            <person name="Chiniquy J."/>
            <person name="Barry K."/>
            <person name="Brewer H.M."/>
            <person name="Purvine S.O."/>
            <person name="Wright A.T."/>
            <person name="Boxma B."/>
            <person name="Van Alen T."/>
            <person name="Hackstein J.H."/>
            <person name="Baker S.E."/>
            <person name="Grigoriev I.V."/>
            <person name="O'Malley M.A."/>
        </authorList>
    </citation>
    <scope>NUCLEOTIDE SEQUENCE [LARGE SCALE GENOMIC DNA]</scope>
    <source>
        <strain evidence="3">finn</strain>
    </source>
</reference>
<keyword evidence="3" id="KW-1185">Reference proteome</keyword>
<evidence type="ECO:0000313" key="3">
    <source>
        <dbReference type="Proteomes" id="UP000193719"/>
    </source>
</evidence>
<dbReference type="OrthoDB" id="2135198at2759"/>
<sequence>MEFESMEKFNNLPKELKIRILSFLPHESLFSFKALNREYRDLITNTGFQTNLIFNSYQEFIDKFPDALLNFIKAASECPLGYTYSYLSLRGHPENIIVLRAELSQMEGINTNMRIYIKTKAAYISEQYQDVDLTNLNKNLELSNSYQMLKKILLENPDFNRLLKNIKVCKKLVVREKDEIHPMADIDHIPGPEIIELFAVSPLFSRDININNINNFINNNVIDYESLNSHYTTAPMRTILLNVDKGLPILHGYLSSGLVLELHNMVFPIIETYEYCSSGKEHIKPTIKRTIRLQPLKQIDYFSIVNIKSLSSDLNKKRICELKTFIQELFCYICTFN</sequence>